<evidence type="ECO:0000313" key="4">
    <source>
        <dbReference type="Proteomes" id="UP000184300"/>
    </source>
</evidence>
<dbReference type="RefSeq" id="XP_022396219.1">
    <property type="nucleotide sequence ID" value="XM_022547787.1"/>
</dbReference>
<proteinExistence type="predicted"/>
<dbReference type="AlphaFoldDB" id="A0A1L9V6K3"/>
<evidence type="ECO:0000259" key="2">
    <source>
        <dbReference type="PROSITE" id="PS50157"/>
    </source>
</evidence>
<dbReference type="GeneID" id="34464048"/>
<dbReference type="Gene3D" id="3.30.160.60">
    <property type="entry name" value="Classic Zinc Finger"/>
    <property type="match status" value="1"/>
</dbReference>
<feature type="domain" description="C2H2-type" evidence="2">
    <location>
        <begin position="23"/>
        <end position="48"/>
    </location>
</feature>
<dbReference type="Pfam" id="PF13912">
    <property type="entry name" value="zf-C2H2_6"/>
    <property type="match status" value="1"/>
</dbReference>
<sequence>MSVRFSIVHLAVRRLLTAHTPSHECELCDRSFSSQKALNQHLRNLPPHFQLPKTPLNIFFQSFDGFKFDPNLPPSESYPSLQRFYGWRKGNKDSAQAWDQYQEALTQEFKLWFGAEDDIAAWHSLCRAVGIEPLPRSCLECEAPVP</sequence>
<protein>
    <recommendedName>
        <fullName evidence="2">C2H2-type domain-containing protein</fullName>
    </recommendedName>
</protein>
<dbReference type="SUPFAM" id="SSF57667">
    <property type="entry name" value="beta-beta-alpha zinc fingers"/>
    <property type="match status" value="1"/>
</dbReference>
<keyword evidence="1" id="KW-0863">Zinc-finger</keyword>
<organism evidence="3 4">
    <name type="scientific">Aspergillus glaucus CBS 516.65</name>
    <dbReference type="NCBI Taxonomy" id="1160497"/>
    <lineage>
        <taxon>Eukaryota</taxon>
        <taxon>Fungi</taxon>
        <taxon>Dikarya</taxon>
        <taxon>Ascomycota</taxon>
        <taxon>Pezizomycotina</taxon>
        <taxon>Eurotiomycetes</taxon>
        <taxon>Eurotiomycetidae</taxon>
        <taxon>Eurotiales</taxon>
        <taxon>Aspergillaceae</taxon>
        <taxon>Aspergillus</taxon>
        <taxon>Aspergillus subgen. Aspergillus</taxon>
    </lineage>
</organism>
<dbReference type="VEuPathDB" id="FungiDB:ASPGLDRAFT_52570"/>
<dbReference type="InterPro" id="IPR013087">
    <property type="entry name" value="Znf_C2H2_type"/>
</dbReference>
<dbReference type="OrthoDB" id="6105938at2759"/>
<gene>
    <name evidence="3" type="ORF">ASPGLDRAFT_52570</name>
</gene>
<evidence type="ECO:0000313" key="3">
    <source>
        <dbReference type="EMBL" id="OJJ79521.1"/>
    </source>
</evidence>
<dbReference type="GO" id="GO:0008270">
    <property type="term" value="F:zinc ion binding"/>
    <property type="evidence" value="ECO:0007669"/>
    <property type="project" value="UniProtKB-KW"/>
</dbReference>
<reference evidence="4" key="1">
    <citation type="journal article" date="2017" name="Genome Biol.">
        <title>Comparative genomics reveals high biological diversity and specific adaptations in the industrially and medically important fungal genus Aspergillus.</title>
        <authorList>
            <person name="de Vries R.P."/>
            <person name="Riley R."/>
            <person name="Wiebenga A."/>
            <person name="Aguilar-Osorio G."/>
            <person name="Amillis S."/>
            <person name="Uchima C.A."/>
            <person name="Anderluh G."/>
            <person name="Asadollahi M."/>
            <person name="Askin M."/>
            <person name="Barry K."/>
            <person name="Battaglia E."/>
            <person name="Bayram O."/>
            <person name="Benocci T."/>
            <person name="Braus-Stromeyer S.A."/>
            <person name="Caldana C."/>
            <person name="Canovas D."/>
            <person name="Cerqueira G.C."/>
            <person name="Chen F."/>
            <person name="Chen W."/>
            <person name="Choi C."/>
            <person name="Clum A."/>
            <person name="Dos Santos R.A."/>
            <person name="Damasio A.R."/>
            <person name="Diallinas G."/>
            <person name="Emri T."/>
            <person name="Fekete E."/>
            <person name="Flipphi M."/>
            <person name="Freyberg S."/>
            <person name="Gallo A."/>
            <person name="Gournas C."/>
            <person name="Habgood R."/>
            <person name="Hainaut M."/>
            <person name="Harispe M.L."/>
            <person name="Henrissat B."/>
            <person name="Hilden K.S."/>
            <person name="Hope R."/>
            <person name="Hossain A."/>
            <person name="Karabika E."/>
            <person name="Karaffa L."/>
            <person name="Karanyi Z."/>
            <person name="Krasevec N."/>
            <person name="Kuo A."/>
            <person name="Kusch H."/>
            <person name="LaButti K."/>
            <person name="Lagendijk E.L."/>
            <person name="Lapidus A."/>
            <person name="Levasseur A."/>
            <person name="Lindquist E."/>
            <person name="Lipzen A."/>
            <person name="Logrieco A.F."/>
            <person name="MacCabe A."/>
            <person name="Maekelae M.R."/>
            <person name="Malavazi I."/>
            <person name="Melin P."/>
            <person name="Meyer V."/>
            <person name="Mielnichuk N."/>
            <person name="Miskei M."/>
            <person name="Molnar A.P."/>
            <person name="Mule G."/>
            <person name="Ngan C.Y."/>
            <person name="Orejas M."/>
            <person name="Orosz E."/>
            <person name="Ouedraogo J.P."/>
            <person name="Overkamp K.M."/>
            <person name="Park H.-S."/>
            <person name="Perrone G."/>
            <person name="Piumi F."/>
            <person name="Punt P.J."/>
            <person name="Ram A.F."/>
            <person name="Ramon A."/>
            <person name="Rauscher S."/>
            <person name="Record E."/>
            <person name="Riano-Pachon D.M."/>
            <person name="Robert V."/>
            <person name="Roehrig J."/>
            <person name="Ruller R."/>
            <person name="Salamov A."/>
            <person name="Salih N.S."/>
            <person name="Samson R.A."/>
            <person name="Sandor E."/>
            <person name="Sanguinetti M."/>
            <person name="Schuetze T."/>
            <person name="Sepcic K."/>
            <person name="Shelest E."/>
            <person name="Sherlock G."/>
            <person name="Sophianopoulou V."/>
            <person name="Squina F.M."/>
            <person name="Sun H."/>
            <person name="Susca A."/>
            <person name="Todd R.B."/>
            <person name="Tsang A."/>
            <person name="Unkles S.E."/>
            <person name="van de Wiele N."/>
            <person name="van Rossen-Uffink D."/>
            <person name="Oliveira J.V."/>
            <person name="Vesth T.C."/>
            <person name="Visser J."/>
            <person name="Yu J.-H."/>
            <person name="Zhou M."/>
            <person name="Andersen M.R."/>
            <person name="Archer D.B."/>
            <person name="Baker S.E."/>
            <person name="Benoit I."/>
            <person name="Brakhage A.A."/>
            <person name="Braus G.H."/>
            <person name="Fischer R."/>
            <person name="Frisvad J.C."/>
            <person name="Goldman G.H."/>
            <person name="Houbraken J."/>
            <person name="Oakley B."/>
            <person name="Pocsi I."/>
            <person name="Scazzocchio C."/>
            <person name="Seiboth B."/>
            <person name="vanKuyk P.A."/>
            <person name="Wortman J."/>
            <person name="Dyer P.S."/>
            <person name="Grigoriev I.V."/>
        </authorList>
    </citation>
    <scope>NUCLEOTIDE SEQUENCE [LARGE SCALE GENOMIC DNA]</scope>
    <source>
        <strain evidence="4">CBS 516.65</strain>
    </source>
</reference>
<evidence type="ECO:0000256" key="1">
    <source>
        <dbReference type="PROSITE-ProRule" id="PRU00042"/>
    </source>
</evidence>
<accession>A0A1L9V6K3</accession>
<keyword evidence="1" id="KW-0479">Metal-binding</keyword>
<dbReference type="InterPro" id="IPR036236">
    <property type="entry name" value="Znf_C2H2_sf"/>
</dbReference>
<keyword evidence="1" id="KW-0862">Zinc</keyword>
<dbReference type="STRING" id="1160497.A0A1L9V6K3"/>
<dbReference type="PROSITE" id="PS50157">
    <property type="entry name" value="ZINC_FINGER_C2H2_2"/>
    <property type="match status" value="1"/>
</dbReference>
<name>A0A1L9V6K3_ASPGL</name>
<dbReference type="Proteomes" id="UP000184300">
    <property type="component" value="Unassembled WGS sequence"/>
</dbReference>
<dbReference type="EMBL" id="KV878917">
    <property type="protein sequence ID" value="OJJ79521.1"/>
    <property type="molecule type" value="Genomic_DNA"/>
</dbReference>
<keyword evidence="4" id="KW-1185">Reference proteome</keyword>